<organism evidence="1 2">
    <name type="scientific">Anopheles dirus</name>
    <dbReference type="NCBI Taxonomy" id="7168"/>
    <lineage>
        <taxon>Eukaryota</taxon>
        <taxon>Metazoa</taxon>
        <taxon>Ecdysozoa</taxon>
        <taxon>Arthropoda</taxon>
        <taxon>Hexapoda</taxon>
        <taxon>Insecta</taxon>
        <taxon>Pterygota</taxon>
        <taxon>Neoptera</taxon>
        <taxon>Endopterygota</taxon>
        <taxon>Diptera</taxon>
        <taxon>Nematocera</taxon>
        <taxon>Culicoidea</taxon>
        <taxon>Culicidae</taxon>
        <taxon>Anophelinae</taxon>
        <taxon>Anopheles</taxon>
    </lineage>
</organism>
<sequence>MQSMYLAVITNEDHAMRGKRADRAAFRTRDAVCRSDDSDSRTFARVDAGSRLGLYNGAVA</sequence>
<keyword evidence="2" id="KW-1185">Reference proteome</keyword>
<proteinExistence type="predicted"/>
<reference evidence="1" key="2">
    <citation type="submission" date="2020-05" db="UniProtKB">
        <authorList>
            <consortium name="EnsemblMetazoa"/>
        </authorList>
    </citation>
    <scope>IDENTIFICATION</scope>
    <source>
        <strain evidence="1">WRAIR2</strain>
    </source>
</reference>
<dbReference type="EnsemblMetazoa" id="ADIR014949-RA">
    <property type="protein sequence ID" value="ADIR014949-PA"/>
    <property type="gene ID" value="ADIR014949"/>
</dbReference>
<reference evidence="2" key="1">
    <citation type="submission" date="2013-03" db="EMBL/GenBank/DDBJ databases">
        <title>The Genome Sequence of Anopheles dirus WRAIR2.</title>
        <authorList>
            <consortium name="The Broad Institute Genomics Platform"/>
            <person name="Neafsey D.E."/>
            <person name="Walton C."/>
            <person name="Walker B."/>
            <person name="Young S.K."/>
            <person name="Zeng Q."/>
            <person name="Gargeya S."/>
            <person name="Fitzgerald M."/>
            <person name="Haas B."/>
            <person name="Abouelleil A."/>
            <person name="Allen A.W."/>
            <person name="Alvarado L."/>
            <person name="Arachchi H.M."/>
            <person name="Berlin A.M."/>
            <person name="Chapman S.B."/>
            <person name="Gainer-Dewar J."/>
            <person name="Goldberg J."/>
            <person name="Griggs A."/>
            <person name="Gujja S."/>
            <person name="Hansen M."/>
            <person name="Howarth C."/>
            <person name="Imamovic A."/>
            <person name="Ireland A."/>
            <person name="Larimer J."/>
            <person name="McCowan C."/>
            <person name="Murphy C."/>
            <person name="Pearson M."/>
            <person name="Poon T.W."/>
            <person name="Priest M."/>
            <person name="Roberts A."/>
            <person name="Saif S."/>
            <person name="Shea T."/>
            <person name="Sisk P."/>
            <person name="Sykes S."/>
            <person name="Wortman J."/>
            <person name="Nusbaum C."/>
            <person name="Birren B."/>
        </authorList>
    </citation>
    <scope>NUCLEOTIDE SEQUENCE [LARGE SCALE GENOMIC DNA]</scope>
    <source>
        <strain evidence="2">WRAIR2</strain>
    </source>
</reference>
<accession>A0A182NYQ6</accession>
<protein>
    <submittedName>
        <fullName evidence="1">Uncharacterized protein</fullName>
    </submittedName>
</protein>
<dbReference type="VEuPathDB" id="VectorBase:ADIR014949"/>
<evidence type="ECO:0000313" key="2">
    <source>
        <dbReference type="Proteomes" id="UP000075884"/>
    </source>
</evidence>
<evidence type="ECO:0000313" key="1">
    <source>
        <dbReference type="EnsemblMetazoa" id="ADIR014949-PA"/>
    </source>
</evidence>
<name>A0A182NYQ6_9DIPT</name>
<dbReference type="Proteomes" id="UP000075884">
    <property type="component" value="Unassembled WGS sequence"/>
</dbReference>
<dbReference type="AlphaFoldDB" id="A0A182NYQ6"/>